<proteinExistence type="predicted"/>
<sequence length="70" mass="7622">MEVVLLAEPYLCMASGRPLHHLALMLTPTALGPFSRPILLDPALLSGLIDSAMTVLEAGIDFVTEEDEEW</sequence>
<accession>A0AAF0BUM7</accession>
<keyword evidence="2" id="KW-1185">Reference proteome</keyword>
<evidence type="ECO:0000313" key="2">
    <source>
        <dbReference type="Proteomes" id="UP001216390"/>
    </source>
</evidence>
<dbReference type="Proteomes" id="UP001216390">
    <property type="component" value="Chromosome"/>
</dbReference>
<reference evidence="1" key="1">
    <citation type="submission" date="2023-01" db="EMBL/GenBank/DDBJ databases">
        <title>The diversity of Class Acidimicrobiia in South China Sea sediment environments and the proposal of Iamia marina sp. nov., a novel species of the genus Iamia.</title>
        <authorList>
            <person name="He Y."/>
            <person name="Tian X."/>
        </authorList>
    </citation>
    <scope>NUCLEOTIDE SEQUENCE</scope>
    <source>
        <strain evidence="1">DSM 19957</strain>
    </source>
</reference>
<gene>
    <name evidence="1" type="ORF">PO878_17235</name>
</gene>
<name>A0AAF0BUM7_9ACTN</name>
<dbReference type="AlphaFoldDB" id="A0AAF0BUM7"/>
<evidence type="ECO:0000313" key="1">
    <source>
        <dbReference type="EMBL" id="WCO66248.1"/>
    </source>
</evidence>
<organism evidence="1 2">
    <name type="scientific">Iamia majanohamensis</name>
    <dbReference type="NCBI Taxonomy" id="467976"/>
    <lineage>
        <taxon>Bacteria</taxon>
        <taxon>Bacillati</taxon>
        <taxon>Actinomycetota</taxon>
        <taxon>Acidimicrobiia</taxon>
        <taxon>Acidimicrobiales</taxon>
        <taxon>Iamiaceae</taxon>
        <taxon>Iamia</taxon>
    </lineage>
</organism>
<dbReference type="RefSeq" id="WP_272735772.1">
    <property type="nucleotide sequence ID" value="NZ_CP116942.1"/>
</dbReference>
<protein>
    <submittedName>
        <fullName evidence="1">Uncharacterized protein</fullName>
    </submittedName>
</protein>
<dbReference type="EMBL" id="CP116942">
    <property type="protein sequence ID" value="WCO66248.1"/>
    <property type="molecule type" value="Genomic_DNA"/>
</dbReference>
<dbReference type="KEGG" id="ima:PO878_17235"/>